<dbReference type="Proteomes" id="UP000236732">
    <property type="component" value="Unassembled WGS sequence"/>
</dbReference>
<dbReference type="PANTHER" id="PTHR30055:SF178">
    <property type="entry name" value="POSSIBLE TRANSCRIPTIONAL REGULATORY PROTEIN"/>
    <property type="match status" value="1"/>
</dbReference>
<evidence type="ECO:0000256" key="1">
    <source>
        <dbReference type="ARBA" id="ARBA00023125"/>
    </source>
</evidence>
<dbReference type="InterPro" id="IPR009057">
    <property type="entry name" value="Homeodomain-like_sf"/>
</dbReference>
<keyword evidence="5" id="KW-1185">Reference proteome</keyword>
<feature type="DNA-binding region" description="H-T-H motif" evidence="2">
    <location>
        <begin position="39"/>
        <end position="58"/>
    </location>
</feature>
<name>A0A1H6EW16_9ACTN</name>
<evidence type="ECO:0000259" key="3">
    <source>
        <dbReference type="PROSITE" id="PS50977"/>
    </source>
</evidence>
<dbReference type="InterPro" id="IPR050109">
    <property type="entry name" value="HTH-type_TetR-like_transc_reg"/>
</dbReference>
<evidence type="ECO:0000313" key="5">
    <source>
        <dbReference type="Proteomes" id="UP000236732"/>
    </source>
</evidence>
<dbReference type="EMBL" id="FNVT01000021">
    <property type="protein sequence ID" value="SEH01613.1"/>
    <property type="molecule type" value="Genomic_DNA"/>
</dbReference>
<dbReference type="PRINTS" id="PR00455">
    <property type="entry name" value="HTHTETR"/>
</dbReference>
<dbReference type="OrthoDB" id="6637160at2"/>
<keyword evidence="1 2" id="KW-0238">DNA-binding</keyword>
<feature type="domain" description="HTH tetR-type" evidence="3">
    <location>
        <begin position="16"/>
        <end position="76"/>
    </location>
</feature>
<dbReference type="Pfam" id="PF00440">
    <property type="entry name" value="TetR_N"/>
    <property type="match status" value="1"/>
</dbReference>
<organism evidence="4 5">
    <name type="scientific">Nonomuraea solani</name>
    <dbReference type="NCBI Taxonomy" id="1144553"/>
    <lineage>
        <taxon>Bacteria</taxon>
        <taxon>Bacillati</taxon>
        <taxon>Actinomycetota</taxon>
        <taxon>Actinomycetes</taxon>
        <taxon>Streptosporangiales</taxon>
        <taxon>Streptosporangiaceae</taxon>
        <taxon>Nonomuraea</taxon>
    </lineage>
</organism>
<proteinExistence type="predicted"/>
<accession>A0A1H6EW16</accession>
<reference evidence="4 5" key="1">
    <citation type="submission" date="2016-10" db="EMBL/GenBank/DDBJ databases">
        <authorList>
            <person name="de Groot N.N."/>
        </authorList>
    </citation>
    <scope>NUCLEOTIDE SEQUENCE [LARGE SCALE GENOMIC DNA]</scope>
    <source>
        <strain evidence="4 5">CGMCC 4.7037</strain>
    </source>
</reference>
<protein>
    <submittedName>
        <fullName evidence="4">DNA-binding transcriptional regulator, AcrR family</fullName>
    </submittedName>
</protein>
<dbReference type="AlphaFoldDB" id="A0A1H6EW16"/>
<sequence length="220" mass="23524">MTRSAFLRARRPEHKQQRREAILAAARELAGASGVRNVSLGAVAEAVGLAKSNIVRYFGTREEIYLDLAAEEWRQWGEECAGRLRAATGRDDAVMALAETLGARRLFLDLLGHTATSLEHNVSVPAARTFKRAIHAVIDDLGPLVARPTGLTDLEGKELVTAAAGLAGMLYPAANPPPTIVELYAQDPDLAAACPQLVPTLTRALKAFAAGLPTLREPAE</sequence>
<dbReference type="Gene3D" id="1.10.357.10">
    <property type="entry name" value="Tetracycline Repressor, domain 2"/>
    <property type="match status" value="1"/>
</dbReference>
<dbReference type="GO" id="GO:0000976">
    <property type="term" value="F:transcription cis-regulatory region binding"/>
    <property type="evidence" value="ECO:0007669"/>
    <property type="project" value="TreeGrafter"/>
</dbReference>
<evidence type="ECO:0000256" key="2">
    <source>
        <dbReference type="PROSITE-ProRule" id="PRU00335"/>
    </source>
</evidence>
<dbReference type="PROSITE" id="PS50977">
    <property type="entry name" value="HTH_TETR_2"/>
    <property type="match status" value="1"/>
</dbReference>
<dbReference type="InterPro" id="IPR041483">
    <property type="entry name" value="TetR_C_34"/>
</dbReference>
<dbReference type="Pfam" id="PF17929">
    <property type="entry name" value="TetR_C_34"/>
    <property type="match status" value="1"/>
</dbReference>
<dbReference type="GO" id="GO:0003700">
    <property type="term" value="F:DNA-binding transcription factor activity"/>
    <property type="evidence" value="ECO:0007669"/>
    <property type="project" value="TreeGrafter"/>
</dbReference>
<dbReference type="SUPFAM" id="SSF46689">
    <property type="entry name" value="Homeodomain-like"/>
    <property type="match status" value="1"/>
</dbReference>
<gene>
    <name evidence="4" type="ORF">SAMN05444920_12161</name>
</gene>
<dbReference type="InterPro" id="IPR001647">
    <property type="entry name" value="HTH_TetR"/>
</dbReference>
<dbReference type="PANTHER" id="PTHR30055">
    <property type="entry name" value="HTH-TYPE TRANSCRIPTIONAL REGULATOR RUTR"/>
    <property type="match status" value="1"/>
</dbReference>
<evidence type="ECO:0000313" key="4">
    <source>
        <dbReference type="EMBL" id="SEH01613.1"/>
    </source>
</evidence>
<dbReference type="RefSeq" id="WP_103962695.1">
    <property type="nucleotide sequence ID" value="NZ_FNVT01000021.1"/>
</dbReference>